<feature type="domain" description="YknX-like beta-barrel" evidence="5">
    <location>
        <begin position="253"/>
        <end position="324"/>
    </location>
</feature>
<evidence type="ECO:0000259" key="4">
    <source>
        <dbReference type="Pfam" id="PF25881"/>
    </source>
</evidence>
<sequence>MLLKLTRKQIGLAAGAAAIAVFGWWLLAPGGNGRTLYGDVEIRQVDLAFNAEGRVDQMLNQEGDKVKAGQLLATLDDATYANALDLSKAKRDAAKAQLDLLLAGSRYEDIDHARAALAAAQANLAHAKVSFTRQQSLVGRGATPQQTLDDARMALDSAQAQVNGAQAQLTELINGPRKQEIDAARAQYQEAQAQVALAQTEEDRTKLYSPVDGVIMTRVIEPGTVVLPSNTVYSIANTSETWVRAFAPETMLGRVAPGTKVTITEDTPGGKTYHGVIGYVSPMAEFTPKTVETPDLRTQLVYRFRVRVTDADDGLRQGMPVTVTLP</sequence>
<evidence type="ECO:0000259" key="5">
    <source>
        <dbReference type="Pfam" id="PF25990"/>
    </source>
</evidence>
<reference evidence="6 7" key="1">
    <citation type="submission" date="2020-08" db="EMBL/GenBank/DDBJ databases">
        <title>Genomic Encyclopedia of Type Strains, Phase IV (KMG-IV): sequencing the most valuable type-strain genomes for metagenomic binning, comparative biology and taxonomic classification.</title>
        <authorList>
            <person name="Goeker M."/>
        </authorList>
    </citation>
    <scope>NUCLEOTIDE SEQUENCE [LARGE SCALE GENOMIC DNA]</scope>
    <source>
        <strain evidence="6 7">DSM 27026</strain>
    </source>
</reference>
<dbReference type="InterPro" id="IPR050465">
    <property type="entry name" value="UPF0194_transport"/>
</dbReference>
<dbReference type="Gene3D" id="2.40.50.100">
    <property type="match status" value="1"/>
</dbReference>
<evidence type="ECO:0000256" key="1">
    <source>
        <dbReference type="ARBA" id="ARBA00004196"/>
    </source>
</evidence>
<protein>
    <submittedName>
        <fullName evidence="6">HlyD family secretion protein</fullName>
    </submittedName>
</protein>
<organism evidence="6 7">
    <name type="scientific">Acidocella aromatica</name>
    <dbReference type="NCBI Taxonomy" id="1303579"/>
    <lineage>
        <taxon>Bacteria</taxon>
        <taxon>Pseudomonadati</taxon>
        <taxon>Pseudomonadota</taxon>
        <taxon>Alphaproteobacteria</taxon>
        <taxon>Acetobacterales</taxon>
        <taxon>Acidocellaceae</taxon>
        <taxon>Acidocella</taxon>
    </lineage>
</organism>
<dbReference type="InterPro" id="IPR058636">
    <property type="entry name" value="Beta-barrel_YknX"/>
</dbReference>
<evidence type="ECO:0000313" key="6">
    <source>
        <dbReference type="EMBL" id="MBB5374399.1"/>
    </source>
</evidence>
<dbReference type="Gene3D" id="2.40.30.170">
    <property type="match status" value="1"/>
</dbReference>
<gene>
    <name evidence="6" type="ORF">HNP71_002673</name>
</gene>
<dbReference type="PANTHER" id="PTHR32347">
    <property type="entry name" value="EFFLUX SYSTEM COMPONENT YKNX-RELATED"/>
    <property type="match status" value="1"/>
</dbReference>
<dbReference type="RefSeq" id="WP_183267417.1">
    <property type="nucleotide sequence ID" value="NZ_JACHFJ010000016.1"/>
</dbReference>
<comment type="caution">
    <text evidence="6">The sequence shown here is derived from an EMBL/GenBank/DDBJ whole genome shotgun (WGS) entry which is preliminary data.</text>
</comment>
<name>A0A840VQK8_9PROT</name>
<dbReference type="Pfam" id="PF25881">
    <property type="entry name" value="HH_YBHG"/>
    <property type="match status" value="1"/>
</dbReference>
<evidence type="ECO:0000313" key="7">
    <source>
        <dbReference type="Proteomes" id="UP000553706"/>
    </source>
</evidence>
<accession>A0A840VQK8</accession>
<evidence type="ECO:0000256" key="3">
    <source>
        <dbReference type="SAM" id="Coils"/>
    </source>
</evidence>
<comment type="subcellular location">
    <subcellularLocation>
        <location evidence="1">Cell envelope</location>
    </subcellularLocation>
</comment>
<dbReference type="Proteomes" id="UP000553706">
    <property type="component" value="Unassembled WGS sequence"/>
</dbReference>
<dbReference type="PANTHER" id="PTHR32347:SF29">
    <property type="entry name" value="UPF0194 MEMBRANE PROTEIN YBHG"/>
    <property type="match status" value="1"/>
</dbReference>
<dbReference type="SUPFAM" id="SSF111369">
    <property type="entry name" value="HlyD-like secretion proteins"/>
    <property type="match status" value="3"/>
</dbReference>
<dbReference type="GO" id="GO:0042597">
    <property type="term" value="C:periplasmic space"/>
    <property type="evidence" value="ECO:0007669"/>
    <property type="project" value="UniProtKB-SubCell"/>
</dbReference>
<feature type="domain" description="YbhG-like alpha-helical hairpin" evidence="4">
    <location>
        <begin position="75"/>
        <end position="201"/>
    </location>
</feature>
<feature type="coiled-coil region" evidence="3">
    <location>
        <begin position="148"/>
        <end position="201"/>
    </location>
</feature>
<dbReference type="Gene3D" id="1.10.287.470">
    <property type="entry name" value="Helix hairpin bin"/>
    <property type="match status" value="2"/>
</dbReference>
<proteinExistence type="predicted"/>
<keyword evidence="2 3" id="KW-0175">Coiled coil</keyword>
<keyword evidence="7" id="KW-1185">Reference proteome</keyword>
<dbReference type="AlphaFoldDB" id="A0A840VQK8"/>
<evidence type="ECO:0000256" key="2">
    <source>
        <dbReference type="ARBA" id="ARBA00023054"/>
    </source>
</evidence>
<dbReference type="EMBL" id="JACHFJ010000016">
    <property type="protein sequence ID" value="MBB5374399.1"/>
    <property type="molecule type" value="Genomic_DNA"/>
</dbReference>
<dbReference type="InterPro" id="IPR059052">
    <property type="entry name" value="HH_YbhG-like"/>
</dbReference>
<dbReference type="Pfam" id="PF25990">
    <property type="entry name" value="Beta-barrel_YknX"/>
    <property type="match status" value="1"/>
</dbReference>